<evidence type="ECO:0000259" key="5">
    <source>
        <dbReference type="Pfam" id="PF00891"/>
    </source>
</evidence>
<evidence type="ECO:0000256" key="3">
    <source>
        <dbReference type="ARBA" id="ARBA00022691"/>
    </source>
</evidence>
<comment type="caution">
    <text evidence="6">The sequence shown here is derived from an EMBL/GenBank/DDBJ whole genome shotgun (WGS) entry which is preliminary data.</text>
</comment>
<dbReference type="RefSeq" id="WP_023220180.1">
    <property type="nucleotide sequence ID" value="NZ_MYGF01000036.1"/>
</dbReference>
<protein>
    <recommendedName>
        <fullName evidence="5">O-methyltransferase C-terminal domain-containing protein</fullName>
    </recommendedName>
</protein>
<keyword evidence="2" id="KW-0808">Transferase</keyword>
<dbReference type="Gene3D" id="1.10.287.1350">
    <property type="match status" value="1"/>
</dbReference>
<sequence length="320" mass="36283">MLTEMITAYRYSAALHAFVKLGIPVWLGRMGPLRLAELSSICRVDPFRLSRLLDVMTERHVVCIGEAGYSLSEEAEPLADENSLESLWVLCELGEEYWSMWPDYPSSLHSDSSVSAFEHRHGEPFFSLLLSRPALKDTFDRLMAKITEELSTELVRYIECDAQAEVVDVGGGRGVLMKKLHQMYDLKSATVLDVYSGNSRTEEGIDYLDDDFFARVTEDKDIYILKNILHDWDDADALKILQNCHRAMRADSKLYVVEIIKKSDSNKGKTLDLLMDALFLGKERFYDEYAALAQTAGFVIEGTFATSLSQSVMVWRKESA</sequence>
<organism evidence="6">
    <name type="scientific">Salmonella enterica subsp. enterica serovar Miami</name>
    <dbReference type="NCBI Taxonomy" id="286780"/>
    <lineage>
        <taxon>Bacteria</taxon>
        <taxon>Pseudomonadati</taxon>
        <taxon>Pseudomonadota</taxon>
        <taxon>Gammaproteobacteria</taxon>
        <taxon>Enterobacterales</taxon>
        <taxon>Enterobacteriaceae</taxon>
        <taxon>Salmonella</taxon>
    </lineage>
</organism>
<keyword evidence="3" id="KW-0949">S-adenosyl-L-methionine</keyword>
<feature type="domain" description="O-methyltransferase C-terminal" evidence="5">
    <location>
        <begin position="115"/>
        <end position="298"/>
    </location>
</feature>
<accession>A0A753AKF4</accession>
<evidence type="ECO:0000256" key="4">
    <source>
        <dbReference type="PIRSR" id="PIRSR005739-1"/>
    </source>
</evidence>
<reference evidence="6" key="2">
    <citation type="submission" date="2018-07" db="EMBL/GenBank/DDBJ databases">
        <authorList>
            <consortium name="NCBI Pathogen Detection Project"/>
        </authorList>
    </citation>
    <scope>NUCLEOTIDE SEQUENCE</scope>
    <source>
        <strain evidence="6">CDC 4648/53</strain>
    </source>
</reference>
<dbReference type="InterPro" id="IPR036388">
    <property type="entry name" value="WH-like_DNA-bd_sf"/>
</dbReference>
<dbReference type="Gene3D" id="3.40.50.150">
    <property type="entry name" value="Vaccinia Virus protein VP39"/>
    <property type="match status" value="1"/>
</dbReference>
<dbReference type="InterPro" id="IPR036390">
    <property type="entry name" value="WH_DNA-bd_sf"/>
</dbReference>
<feature type="active site" description="Proton acceptor" evidence="4">
    <location>
        <position position="230"/>
    </location>
</feature>
<gene>
    <name evidence="6" type="ORF">GNB55_004548</name>
</gene>
<dbReference type="AlphaFoldDB" id="A0A753AKF4"/>
<reference evidence="6" key="1">
    <citation type="journal article" date="2018" name="Genome Biol.">
        <title>SKESA: strategic k-mer extension for scrupulous assemblies.</title>
        <authorList>
            <person name="Souvorov A."/>
            <person name="Agarwala R."/>
            <person name="Lipman D.J."/>
        </authorList>
    </citation>
    <scope>NUCLEOTIDE SEQUENCE</scope>
    <source>
        <strain evidence="6">CDC 4648/53</strain>
    </source>
</reference>
<dbReference type="EMBL" id="DAAWHV010000045">
    <property type="protein sequence ID" value="HAF7953119.1"/>
    <property type="molecule type" value="Genomic_DNA"/>
</dbReference>
<dbReference type="Pfam" id="PF00891">
    <property type="entry name" value="Methyltransf_2"/>
    <property type="match status" value="1"/>
</dbReference>
<dbReference type="SUPFAM" id="SSF46785">
    <property type="entry name" value="Winged helix' DNA-binding domain"/>
    <property type="match status" value="1"/>
</dbReference>
<evidence type="ECO:0000256" key="1">
    <source>
        <dbReference type="ARBA" id="ARBA00022603"/>
    </source>
</evidence>
<dbReference type="GO" id="GO:0046983">
    <property type="term" value="F:protein dimerization activity"/>
    <property type="evidence" value="ECO:0007669"/>
    <property type="project" value="InterPro"/>
</dbReference>
<dbReference type="PIRSF" id="PIRSF005739">
    <property type="entry name" value="O-mtase"/>
    <property type="match status" value="1"/>
</dbReference>
<dbReference type="SUPFAM" id="SSF53335">
    <property type="entry name" value="S-adenosyl-L-methionine-dependent methyltransferases"/>
    <property type="match status" value="1"/>
</dbReference>
<dbReference type="InterPro" id="IPR029063">
    <property type="entry name" value="SAM-dependent_MTases_sf"/>
</dbReference>
<proteinExistence type="predicted"/>
<name>A0A753AKF4_SALET</name>
<dbReference type="GO" id="GO:0008171">
    <property type="term" value="F:O-methyltransferase activity"/>
    <property type="evidence" value="ECO:0007669"/>
    <property type="project" value="InterPro"/>
</dbReference>
<evidence type="ECO:0000313" key="6">
    <source>
        <dbReference type="EMBL" id="HAF7953119.1"/>
    </source>
</evidence>
<dbReference type="InterPro" id="IPR016461">
    <property type="entry name" value="COMT-like"/>
</dbReference>
<dbReference type="PANTHER" id="PTHR43712">
    <property type="entry name" value="PUTATIVE (AFU_ORTHOLOGUE AFUA_4G14580)-RELATED"/>
    <property type="match status" value="1"/>
</dbReference>
<keyword evidence="1" id="KW-0489">Methyltransferase</keyword>
<dbReference type="PROSITE" id="PS51683">
    <property type="entry name" value="SAM_OMT_II"/>
    <property type="match status" value="1"/>
</dbReference>
<dbReference type="GO" id="GO:0032259">
    <property type="term" value="P:methylation"/>
    <property type="evidence" value="ECO:0007669"/>
    <property type="project" value="UniProtKB-KW"/>
</dbReference>
<dbReference type="InterPro" id="IPR001077">
    <property type="entry name" value="COMT_C"/>
</dbReference>
<dbReference type="Gene3D" id="1.10.10.10">
    <property type="entry name" value="Winged helix-like DNA-binding domain superfamily/Winged helix DNA-binding domain"/>
    <property type="match status" value="1"/>
</dbReference>
<dbReference type="PANTHER" id="PTHR43712:SF2">
    <property type="entry name" value="O-METHYLTRANSFERASE CICE"/>
    <property type="match status" value="1"/>
</dbReference>
<evidence type="ECO:0000256" key="2">
    <source>
        <dbReference type="ARBA" id="ARBA00022679"/>
    </source>
</evidence>